<evidence type="ECO:0000256" key="24">
    <source>
        <dbReference type="ARBA" id="ARBA00047829"/>
    </source>
</evidence>
<keyword evidence="22 31" id="KW-1015">Disulfide bond</keyword>
<comment type="catalytic activity">
    <reaction evidence="26">
        <text>an organic molecule + reduced [NADPH--hemoprotein reductase] + O2 = an alcohol + oxidized [NADPH--hemoprotein reductase] + H2O + H(+)</text>
        <dbReference type="Rhea" id="RHEA:17149"/>
        <dbReference type="Rhea" id="RHEA-COMP:11964"/>
        <dbReference type="Rhea" id="RHEA-COMP:11965"/>
        <dbReference type="ChEBI" id="CHEBI:15377"/>
        <dbReference type="ChEBI" id="CHEBI:15378"/>
        <dbReference type="ChEBI" id="CHEBI:15379"/>
        <dbReference type="ChEBI" id="CHEBI:30879"/>
        <dbReference type="ChEBI" id="CHEBI:57618"/>
        <dbReference type="ChEBI" id="CHEBI:58210"/>
        <dbReference type="ChEBI" id="CHEBI:142491"/>
        <dbReference type="EC" id="1.14.14.1"/>
    </reaction>
    <physiologicalReaction direction="left-to-right" evidence="26">
        <dbReference type="Rhea" id="RHEA:17150"/>
    </physiologicalReaction>
</comment>
<dbReference type="FunFam" id="3.10.250.10:FF:000002">
    <property type="entry name" value="Scavenger receptor cysteine-rich type 1 protein M130"/>
    <property type="match status" value="1"/>
</dbReference>
<keyword evidence="35" id="KW-0732">Signal</keyword>
<dbReference type="PANTHER" id="PTHR24300">
    <property type="entry name" value="CYTOCHROME P450 508A4-RELATED"/>
    <property type="match status" value="1"/>
</dbReference>
<comment type="cofactor">
    <cofactor evidence="1 30 32">
        <name>heme</name>
        <dbReference type="ChEBI" id="CHEBI:30413"/>
    </cofactor>
</comment>
<dbReference type="Proteomes" id="UP000010556">
    <property type="component" value="Unassembled WGS sequence"/>
</dbReference>
<comment type="subcellular location">
    <subcellularLocation>
        <location evidence="32">Endoplasmic reticulum membrane</location>
        <topology evidence="32">Peripheral membrane protein</topology>
    </subcellularLocation>
    <subcellularLocation>
        <location evidence="2 32">Microsome membrane</location>
        <topology evidence="2 32">Peripheral membrane protein</topology>
    </subcellularLocation>
    <subcellularLocation>
        <location evidence="32">Mitochondrion inner membrane</location>
        <topology evidence="32">Peripheral membrane protein</topology>
    </subcellularLocation>
</comment>
<dbReference type="FunFam" id="1.10.630.10:FF:000238">
    <property type="entry name" value="Cytochrome P450 2A6"/>
    <property type="match status" value="1"/>
</dbReference>
<dbReference type="GO" id="GO:0051879">
    <property type="term" value="F:Hsp90 protein binding"/>
    <property type="evidence" value="ECO:0007669"/>
    <property type="project" value="UniProtKB-UniRule"/>
</dbReference>
<evidence type="ECO:0000313" key="38">
    <source>
        <dbReference type="Proteomes" id="UP000010556"/>
    </source>
</evidence>
<dbReference type="EMBL" id="KB101169">
    <property type="protein sequence ID" value="ELK36775.1"/>
    <property type="molecule type" value="Genomic_DNA"/>
</dbReference>
<proteinExistence type="inferred from homology"/>
<keyword evidence="11 32" id="KW-0999">Mitochondrion inner membrane</keyword>
<dbReference type="PRINTS" id="PR01687">
    <property type="entry name" value="EP450ICYP2E"/>
</dbReference>
<evidence type="ECO:0000256" key="33">
    <source>
        <dbReference type="SAM" id="MobiDB-lite"/>
    </source>
</evidence>
<evidence type="ECO:0000256" key="3">
    <source>
        <dbReference type="ARBA" id="ARBA00004872"/>
    </source>
</evidence>
<evidence type="ECO:0000256" key="18">
    <source>
        <dbReference type="ARBA" id="ARBA00023033"/>
    </source>
</evidence>
<feature type="binding site" description="axial binding residue" evidence="30">
    <location>
        <position position="675"/>
    </location>
    <ligand>
        <name>heme</name>
        <dbReference type="ChEBI" id="CHEBI:30413"/>
    </ligand>
    <ligandPart>
        <name>Fe</name>
        <dbReference type="ChEBI" id="CHEBI:18248"/>
    </ligandPart>
</feature>
<evidence type="ECO:0000256" key="12">
    <source>
        <dbReference type="ARBA" id="ARBA00022824"/>
    </source>
</evidence>
<dbReference type="SUPFAM" id="SSF56487">
    <property type="entry name" value="SRCR-like"/>
    <property type="match status" value="2"/>
</dbReference>
<keyword evidence="18 32" id="KW-0503">Monooxygenase</keyword>
<comment type="subunit">
    <text evidence="5 32">Interacts with chaperones HSP70 and HSP90; this interaction is required for initial targeting to mitochondria.</text>
</comment>
<evidence type="ECO:0000259" key="36">
    <source>
        <dbReference type="PROSITE" id="PS50287"/>
    </source>
</evidence>
<evidence type="ECO:0000256" key="8">
    <source>
        <dbReference type="ARBA" id="ARBA00013837"/>
    </source>
</evidence>
<dbReference type="InterPro" id="IPR002401">
    <property type="entry name" value="Cyt_P450_E_grp-I"/>
</dbReference>
<dbReference type="Gene3D" id="1.10.630.10">
    <property type="entry name" value="Cytochrome P450"/>
    <property type="match status" value="2"/>
</dbReference>
<evidence type="ECO:0000256" key="29">
    <source>
        <dbReference type="ARBA" id="ARBA00048820"/>
    </source>
</evidence>
<dbReference type="PROSITE" id="PS50287">
    <property type="entry name" value="SRCR_2"/>
    <property type="match status" value="1"/>
</dbReference>
<dbReference type="UniPathway" id="UPA00199"/>
<evidence type="ECO:0000256" key="31">
    <source>
        <dbReference type="PROSITE-ProRule" id="PRU00196"/>
    </source>
</evidence>
<dbReference type="InterPro" id="IPR036396">
    <property type="entry name" value="Cyt_P450_sf"/>
</dbReference>
<dbReference type="SMART" id="SM00202">
    <property type="entry name" value="SR"/>
    <property type="match status" value="2"/>
</dbReference>
<evidence type="ECO:0000256" key="1">
    <source>
        <dbReference type="ARBA" id="ARBA00001971"/>
    </source>
</evidence>
<sequence>MASSPLRLWPLFLACWTLPAGHTEARLAGGEHPCAGRLEVRRGLTWGTVCDEDLDQATAHVVCRELQCGMAASTPPGAHFGQGSGSVWTEAFRCAGNESLLFHCPRAPGHQWFRLVNGSSSCEGRVELQVQGAWAPLCAAHWDLADATVLCHQLNCGSALAAPRGEPGPAPLRTPEPCPMLRAVSTVLGALLGLLFLGLLGLLILLRSTQAKQSGLGSSEASPGEPTYDVIGELPLAGLYEEIEEESQGITFNNGPTWKETRRSALTILRDFGMGKEGNEARIQREIPFLLDALRKTNGADGRLGQGPGSRGHGVTGSQDSPAAAGRTGPPSSSDSRGPLCIAGGAAVAVTGVTVTPESLRSKETRIGPSTPLFRELPCVSGGSSPETAWRPPSHNPRFPGQPFDPTFVVGYAPCNVIADILFRKRFDYEDRTSLRLQTLFNENLYLLSTPWLLLHNSFPSFLNYLPGSHRKVMKNVSELKDYALARLKEHQQSLAPSCPRDFTDCLLMEMEKDKYKAEPGYNLGNIAATVADLFFAGTVTTSATLKYGLLVLMKHPEVEEKLHEEIDRVIGPNRIPSIKDKLAMPYMDAVVHEIQRFTNLLPSNLNHEATQDTVFRGYVIPKGTVLIPTLDSLLFDKQEFPDPDKFKPEHFLDEKGKFKYSDYFKVFSAGKRVCVGEGLARMELFLFFTAILQHFNLKSLVDPKDIDLTPIVNGFACIPPDYKLCLLPRSQA</sequence>
<evidence type="ECO:0000256" key="35">
    <source>
        <dbReference type="SAM" id="SignalP"/>
    </source>
</evidence>
<dbReference type="EC" id="1.14.14.1" evidence="6 32"/>
<feature type="transmembrane region" description="Helical" evidence="34">
    <location>
        <begin position="183"/>
        <end position="206"/>
    </location>
</feature>
<evidence type="ECO:0000256" key="26">
    <source>
        <dbReference type="ARBA" id="ARBA00048272"/>
    </source>
</evidence>
<dbReference type="Gene3D" id="3.10.250.10">
    <property type="entry name" value="SRCR-like domain"/>
    <property type="match status" value="2"/>
</dbReference>
<feature type="region of interest" description="Disordered" evidence="33">
    <location>
        <begin position="300"/>
        <end position="340"/>
    </location>
</feature>
<reference evidence="38" key="1">
    <citation type="journal article" date="2013" name="Science">
        <title>Comparative analysis of bat genomes provides insight into the evolution of flight and immunity.</title>
        <authorList>
            <person name="Zhang G."/>
            <person name="Cowled C."/>
            <person name="Shi Z."/>
            <person name="Huang Z."/>
            <person name="Bishop-Lilly K.A."/>
            <person name="Fang X."/>
            <person name="Wynne J.W."/>
            <person name="Xiong Z."/>
            <person name="Baker M.L."/>
            <person name="Zhao W."/>
            <person name="Tachedjian M."/>
            <person name="Zhu Y."/>
            <person name="Zhou P."/>
            <person name="Jiang X."/>
            <person name="Ng J."/>
            <person name="Yang L."/>
            <person name="Wu L."/>
            <person name="Xiao J."/>
            <person name="Feng Y."/>
            <person name="Chen Y."/>
            <person name="Sun X."/>
            <person name="Zhang Y."/>
            <person name="Marsh G.A."/>
            <person name="Crameri G."/>
            <person name="Broder C.C."/>
            <person name="Frey K.G."/>
            <person name="Wang L.F."/>
            <person name="Wang J."/>
        </authorList>
    </citation>
    <scope>NUCLEOTIDE SEQUENCE [LARGE SCALE GENOMIC DNA]</scope>
</reference>
<comment type="function">
    <text evidence="23 32">A cytochrome P450 monooxygenase involved in the metabolism of fatty acids. Mechanistically, uses molecular oxygen inserting one oxygen atom into a substrate, and reducing the second into a water molecule, with two electrons provided by NADPH via cytochrome P450 reductase (NADPH--hemoprotein reductase). Catalyzes the hydroxylation of carbon-hydrogen bonds. Hydroxylates fatty acids specifically at the omega-1 position displaying the highest catalytic activity for saturated fatty acids. May be involved in the oxidative metabolism of xenobiotics.</text>
</comment>
<feature type="domain" description="SRCR" evidence="36">
    <location>
        <begin position="25"/>
        <end position="152"/>
    </location>
</feature>
<keyword evidence="20 32" id="KW-0496">Mitochondrion</keyword>
<evidence type="ECO:0000256" key="2">
    <source>
        <dbReference type="ARBA" id="ARBA00004174"/>
    </source>
</evidence>
<comment type="catalytic activity">
    <reaction evidence="27 32">
        <text>(4Z,7Z,10Z,13Z,16Z,19Z)-docosahexaenoate + reduced [NADPH--hemoprotein reductase] + O2 = 21-hydroxy-(4Z,7Z,10Z,13Z,16Z,19Z)-docosahexaenoate + oxidized [NADPH--hemoprotein reductase] + H2O + H(+)</text>
        <dbReference type="Rhea" id="RHEA:50088"/>
        <dbReference type="Rhea" id="RHEA-COMP:11964"/>
        <dbReference type="Rhea" id="RHEA-COMP:11965"/>
        <dbReference type="ChEBI" id="CHEBI:15377"/>
        <dbReference type="ChEBI" id="CHEBI:15378"/>
        <dbReference type="ChEBI" id="CHEBI:15379"/>
        <dbReference type="ChEBI" id="CHEBI:57618"/>
        <dbReference type="ChEBI" id="CHEBI:58210"/>
        <dbReference type="ChEBI" id="CHEBI:77016"/>
        <dbReference type="ChEBI" id="CHEBI:132025"/>
    </reaction>
    <physiologicalReaction direction="left-to-right" evidence="27 32">
        <dbReference type="Rhea" id="RHEA:50089"/>
    </physiologicalReaction>
</comment>
<comment type="caution">
    <text evidence="31">Lacks conserved residue(s) required for the propagation of feature annotation.</text>
</comment>
<evidence type="ECO:0000256" key="25">
    <source>
        <dbReference type="ARBA" id="ARBA00048031"/>
    </source>
</evidence>
<dbReference type="GO" id="GO:0008392">
    <property type="term" value="F:arachidonate epoxygenase activity"/>
    <property type="evidence" value="ECO:0007669"/>
    <property type="project" value="TreeGrafter"/>
</dbReference>
<dbReference type="GO" id="GO:0019373">
    <property type="term" value="P:epoxygenase P450 pathway"/>
    <property type="evidence" value="ECO:0007669"/>
    <property type="project" value="TreeGrafter"/>
</dbReference>
<keyword evidence="10 30" id="KW-0479">Metal-binding</keyword>
<comment type="catalytic activity">
    <reaction evidence="24 32">
        <text>(5Z,8Z,11Z,14Z,17Z)-eicosapentaenoate + reduced [NADPH--hemoprotein reductase] + O2 = 19-hydroxy-(5Z,8Z,11Z,14Z,17Z)-eicosapentaenoate + oxidized [NADPH--hemoprotein reductase] + H2O + H(+)</text>
        <dbReference type="Rhea" id="RHEA:39787"/>
        <dbReference type="Rhea" id="RHEA-COMP:11964"/>
        <dbReference type="Rhea" id="RHEA-COMP:11965"/>
        <dbReference type="ChEBI" id="CHEBI:15377"/>
        <dbReference type="ChEBI" id="CHEBI:15378"/>
        <dbReference type="ChEBI" id="CHEBI:15379"/>
        <dbReference type="ChEBI" id="CHEBI:57618"/>
        <dbReference type="ChEBI" id="CHEBI:58210"/>
        <dbReference type="ChEBI" id="CHEBI:58562"/>
        <dbReference type="ChEBI" id="CHEBI:76636"/>
    </reaction>
    <physiologicalReaction direction="left-to-right" evidence="24 32">
        <dbReference type="Rhea" id="RHEA:39788"/>
    </physiologicalReaction>
</comment>
<name>L5MES3_MYODS</name>
<feature type="compositionally biased region" description="Gly residues" evidence="33">
    <location>
        <begin position="302"/>
        <end position="315"/>
    </location>
</feature>
<dbReference type="GO" id="GO:0020037">
    <property type="term" value="F:heme binding"/>
    <property type="evidence" value="ECO:0007669"/>
    <property type="project" value="UniProtKB-UniRule"/>
</dbReference>
<dbReference type="InterPro" id="IPR008070">
    <property type="entry name" value="Cyt_P450_E_grp-I_CYP2E-like"/>
</dbReference>
<evidence type="ECO:0000256" key="16">
    <source>
        <dbReference type="ARBA" id="ARBA00023002"/>
    </source>
</evidence>
<keyword evidence="12 32" id="KW-0256">Endoplasmic reticulum</keyword>
<feature type="disulfide bond" evidence="31">
    <location>
        <begin position="94"/>
        <end position="104"/>
    </location>
</feature>
<comment type="catalytic activity">
    <reaction evidence="25 32">
        <text>tetradecanoate + reduced [NADPH--hemoprotein reductase] + O2 = 13-hydroxytetradecanoate + oxidized [NADPH--hemoprotein reductase] + H2O + H(+)</text>
        <dbReference type="Rhea" id="RHEA:50096"/>
        <dbReference type="Rhea" id="RHEA-COMP:11964"/>
        <dbReference type="Rhea" id="RHEA-COMP:11965"/>
        <dbReference type="ChEBI" id="CHEBI:15377"/>
        <dbReference type="ChEBI" id="CHEBI:15378"/>
        <dbReference type="ChEBI" id="CHEBI:15379"/>
        <dbReference type="ChEBI" id="CHEBI:30807"/>
        <dbReference type="ChEBI" id="CHEBI:57618"/>
        <dbReference type="ChEBI" id="CHEBI:58210"/>
        <dbReference type="ChEBI" id="CHEBI:132031"/>
    </reaction>
    <physiologicalReaction direction="left-to-right" evidence="25 32">
        <dbReference type="Rhea" id="RHEA:50097"/>
    </physiologicalReaction>
</comment>
<keyword evidence="17 30" id="KW-0408">Iron</keyword>
<dbReference type="EC" id="1.14.13.n7" evidence="7 32"/>
<keyword evidence="13 32" id="KW-0276">Fatty acid metabolism</keyword>
<dbReference type="Pfam" id="PF00067">
    <property type="entry name" value="p450"/>
    <property type="match status" value="2"/>
</dbReference>
<dbReference type="InterPro" id="IPR001190">
    <property type="entry name" value="SRCR"/>
</dbReference>
<evidence type="ECO:0000256" key="4">
    <source>
        <dbReference type="ARBA" id="ARBA00010617"/>
    </source>
</evidence>
<evidence type="ECO:0000256" key="10">
    <source>
        <dbReference type="ARBA" id="ARBA00022723"/>
    </source>
</evidence>
<evidence type="ECO:0000256" key="34">
    <source>
        <dbReference type="SAM" id="Phobius"/>
    </source>
</evidence>
<comment type="catalytic activity">
    <reaction evidence="32">
        <text>an organic molecule + reduced [NADPH--hemoprotein reductase] + O2 = an alcohol + oxidized [NADPH--hemoprotein reductase] + H2O + H(+)</text>
        <dbReference type="Rhea" id="RHEA:17149"/>
        <dbReference type="Rhea" id="RHEA-COMP:11964"/>
        <dbReference type="Rhea" id="RHEA-COMP:11965"/>
        <dbReference type="ChEBI" id="CHEBI:15377"/>
        <dbReference type="ChEBI" id="CHEBI:15378"/>
        <dbReference type="ChEBI" id="CHEBI:15379"/>
        <dbReference type="ChEBI" id="CHEBI:30879"/>
        <dbReference type="ChEBI" id="CHEBI:57618"/>
        <dbReference type="ChEBI" id="CHEBI:58210"/>
        <dbReference type="ChEBI" id="CHEBI:142491"/>
    </reaction>
    <physiologicalReaction direction="left-to-right" evidence="32">
        <dbReference type="Rhea" id="RHEA:17150"/>
    </physiologicalReaction>
</comment>
<keyword evidence="21 34" id="KW-0472">Membrane</keyword>
<evidence type="ECO:0000256" key="28">
    <source>
        <dbReference type="ARBA" id="ARBA00048569"/>
    </source>
</evidence>
<dbReference type="Pfam" id="PF00530">
    <property type="entry name" value="SRCR"/>
    <property type="match status" value="2"/>
</dbReference>
<dbReference type="PRINTS" id="PR00385">
    <property type="entry name" value="P450"/>
</dbReference>
<dbReference type="GO" id="GO:0005789">
    <property type="term" value="C:endoplasmic reticulum membrane"/>
    <property type="evidence" value="ECO:0007669"/>
    <property type="project" value="UniProtKB-SubCell"/>
</dbReference>
<evidence type="ECO:0000256" key="32">
    <source>
        <dbReference type="RuleBase" id="RU368050"/>
    </source>
</evidence>
<evidence type="ECO:0000256" key="30">
    <source>
        <dbReference type="PIRSR" id="PIRSR602401-1"/>
    </source>
</evidence>
<comment type="catalytic activity">
    <reaction evidence="28 32">
        <text>dodecanoate + reduced [NADPH--hemoprotein reductase] + O2 = 11-hydroxydodecanoate + oxidized [NADPH--hemoprotein reductase] + H2O + H(+)</text>
        <dbReference type="Rhea" id="RHEA:39751"/>
        <dbReference type="Rhea" id="RHEA-COMP:11964"/>
        <dbReference type="Rhea" id="RHEA-COMP:11965"/>
        <dbReference type="ChEBI" id="CHEBI:15377"/>
        <dbReference type="ChEBI" id="CHEBI:15378"/>
        <dbReference type="ChEBI" id="CHEBI:15379"/>
        <dbReference type="ChEBI" id="CHEBI:18262"/>
        <dbReference type="ChEBI" id="CHEBI:57618"/>
        <dbReference type="ChEBI" id="CHEBI:58210"/>
        <dbReference type="ChEBI" id="CHEBI:76628"/>
    </reaction>
    <physiologicalReaction direction="left-to-right" evidence="28 32">
        <dbReference type="Rhea" id="RHEA:39752"/>
    </physiologicalReaction>
</comment>
<evidence type="ECO:0000256" key="23">
    <source>
        <dbReference type="ARBA" id="ARBA00045616"/>
    </source>
</evidence>
<comment type="similarity">
    <text evidence="4 32">Belongs to the cytochrome P450 family.</text>
</comment>
<dbReference type="GO" id="GO:0005743">
    <property type="term" value="C:mitochondrial inner membrane"/>
    <property type="evidence" value="ECO:0007669"/>
    <property type="project" value="UniProtKB-SubCell"/>
</dbReference>
<organism evidence="37 38">
    <name type="scientific">Myotis davidii</name>
    <name type="common">David's myotis</name>
    <dbReference type="NCBI Taxonomy" id="225400"/>
    <lineage>
        <taxon>Eukaryota</taxon>
        <taxon>Metazoa</taxon>
        <taxon>Chordata</taxon>
        <taxon>Craniata</taxon>
        <taxon>Vertebrata</taxon>
        <taxon>Euteleostomi</taxon>
        <taxon>Mammalia</taxon>
        <taxon>Eutheria</taxon>
        <taxon>Laurasiatheria</taxon>
        <taxon>Chiroptera</taxon>
        <taxon>Yangochiroptera</taxon>
        <taxon>Vespertilionidae</taxon>
        <taxon>Myotis</taxon>
    </lineage>
</organism>
<comment type="pathway">
    <text evidence="3 32">Lipid metabolism; fatty acid metabolism.</text>
</comment>
<dbReference type="GO" id="GO:0005506">
    <property type="term" value="F:iron ion binding"/>
    <property type="evidence" value="ECO:0007669"/>
    <property type="project" value="UniProtKB-UniRule"/>
</dbReference>
<keyword evidence="19 32" id="KW-0443">Lipid metabolism</keyword>
<dbReference type="InterPro" id="IPR036772">
    <property type="entry name" value="SRCR-like_dom_sf"/>
</dbReference>
<evidence type="ECO:0000256" key="7">
    <source>
        <dbReference type="ARBA" id="ARBA00013248"/>
    </source>
</evidence>
<keyword evidence="34" id="KW-0812">Transmembrane</keyword>
<dbReference type="GO" id="GO:0016712">
    <property type="term" value="F:oxidoreductase activity, acting on paired donors, with incorporation or reduction of molecular oxygen, reduced flavin or flavoprotein as one donor, and incorporation of one atom of oxygen"/>
    <property type="evidence" value="ECO:0007669"/>
    <property type="project" value="UniProtKB-EC"/>
</dbReference>
<evidence type="ECO:0000256" key="11">
    <source>
        <dbReference type="ARBA" id="ARBA00022792"/>
    </source>
</evidence>
<keyword evidence="15 32" id="KW-0521">NADP</keyword>
<dbReference type="SUPFAM" id="SSF48264">
    <property type="entry name" value="Cytochrome P450"/>
    <property type="match status" value="1"/>
</dbReference>
<evidence type="ECO:0000313" key="37">
    <source>
        <dbReference type="EMBL" id="ELK36775.1"/>
    </source>
</evidence>
<evidence type="ECO:0000256" key="21">
    <source>
        <dbReference type="ARBA" id="ARBA00023136"/>
    </source>
</evidence>
<protein>
    <recommendedName>
        <fullName evidence="8 32">Cytochrome P450 2E1</fullName>
        <ecNumber evidence="7 32">1.14.13.n7</ecNumber>
        <ecNumber evidence="6 32">1.14.14.1</ecNumber>
    </recommendedName>
</protein>
<dbReference type="PRINTS" id="PR00258">
    <property type="entry name" value="SPERACTRCPTR"/>
</dbReference>
<dbReference type="InterPro" id="IPR050182">
    <property type="entry name" value="Cytochrome_P450_fam2"/>
</dbReference>
<dbReference type="PANTHER" id="PTHR24300:SF356">
    <property type="entry name" value="CYTOCHROME P450 2E1"/>
    <property type="match status" value="1"/>
</dbReference>
<gene>
    <name evidence="37" type="ORF">MDA_GLEAN10021243</name>
</gene>
<dbReference type="PRINTS" id="PR00463">
    <property type="entry name" value="EP450I"/>
</dbReference>
<dbReference type="InterPro" id="IPR017972">
    <property type="entry name" value="Cyt_P450_CS"/>
</dbReference>
<feature type="chain" id="PRO_5003971205" description="Cytochrome P450 2E1" evidence="35">
    <location>
        <begin position="26"/>
        <end position="733"/>
    </location>
</feature>
<evidence type="ECO:0000256" key="13">
    <source>
        <dbReference type="ARBA" id="ARBA00022832"/>
    </source>
</evidence>
<keyword evidence="9 30" id="KW-0349">Heme</keyword>
<evidence type="ECO:0000256" key="6">
    <source>
        <dbReference type="ARBA" id="ARBA00012109"/>
    </source>
</evidence>
<feature type="signal peptide" evidence="35">
    <location>
        <begin position="1"/>
        <end position="25"/>
    </location>
</feature>
<evidence type="ECO:0000256" key="9">
    <source>
        <dbReference type="ARBA" id="ARBA00022617"/>
    </source>
</evidence>
<dbReference type="PROSITE" id="PS00086">
    <property type="entry name" value="CYTOCHROME_P450"/>
    <property type="match status" value="1"/>
</dbReference>
<keyword evidence="16 32" id="KW-0560">Oxidoreductase</keyword>
<evidence type="ECO:0000256" key="22">
    <source>
        <dbReference type="ARBA" id="ARBA00023157"/>
    </source>
</evidence>
<evidence type="ECO:0000256" key="17">
    <source>
        <dbReference type="ARBA" id="ARBA00023004"/>
    </source>
</evidence>
<keyword evidence="34" id="KW-1133">Transmembrane helix</keyword>
<dbReference type="eggNOG" id="KOG0156">
    <property type="taxonomic scope" value="Eukaryota"/>
</dbReference>
<dbReference type="GO" id="GO:0030544">
    <property type="term" value="F:Hsp70 protein binding"/>
    <property type="evidence" value="ECO:0007669"/>
    <property type="project" value="UniProtKB-UniRule"/>
</dbReference>
<comment type="activity regulation">
    <text evidence="32">The omega-1 hydroxylase activity is stimulated by cytochrome b5.</text>
</comment>
<evidence type="ECO:0000256" key="5">
    <source>
        <dbReference type="ARBA" id="ARBA00011772"/>
    </source>
</evidence>
<evidence type="ECO:0000256" key="14">
    <source>
        <dbReference type="ARBA" id="ARBA00022848"/>
    </source>
</evidence>
<dbReference type="InterPro" id="IPR001128">
    <property type="entry name" value="Cyt_P450"/>
</dbReference>
<comment type="catalytic activity">
    <reaction evidence="29 32">
        <text>(5Z,8Z,11Z)-eicosatrienoate + reduced [NADPH--hemoprotein reductase] + O2 = 19-hydroxy-(5Z,8Z,11Z)-eicosatrienoate + oxidized [NADPH--hemoprotein reductase] + H2O + H(+)</text>
        <dbReference type="Rhea" id="RHEA:50076"/>
        <dbReference type="Rhea" id="RHEA-COMP:11964"/>
        <dbReference type="Rhea" id="RHEA-COMP:11965"/>
        <dbReference type="ChEBI" id="CHEBI:15377"/>
        <dbReference type="ChEBI" id="CHEBI:15378"/>
        <dbReference type="ChEBI" id="CHEBI:15379"/>
        <dbReference type="ChEBI" id="CHEBI:57618"/>
        <dbReference type="ChEBI" id="CHEBI:58210"/>
        <dbReference type="ChEBI" id="CHEBI:78043"/>
        <dbReference type="ChEBI" id="CHEBI:132024"/>
    </reaction>
    <physiologicalReaction direction="left-to-right" evidence="29 32">
        <dbReference type="Rhea" id="RHEA:50077"/>
    </physiologicalReaction>
</comment>
<accession>L5MES3</accession>
<evidence type="ECO:0000256" key="27">
    <source>
        <dbReference type="ARBA" id="ARBA00048320"/>
    </source>
</evidence>
<keyword evidence="14 32" id="KW-0492">Microsome</keyword>
<dbReference type="GO" id="GO:0006805">
    <property type="term" value="P:xenobiotic metabolic process"/>
    <property type="evidence" value="ECO:0007669"/>
    <property type="project" value="TreeGrafter"/>
</dbReference>
<evidence type="ECO:0000256" key="15">
    <source>
        <dbReference type="ARBA" id="ARBA00022857"/>
    </source>
</evidence>
<dbReference type="AlphaFoldDB" id="L5MES3"/>
<evidence type="ECO:0000256" key="20">
    <source>
        <dbReference type="ARBA" id="ARBA00023128"/>
    </source>
</evidence>
<evidence type="ECO:0000256" key="19">
    <source>
        <dbReference type="ARBA" id="ARBA00023098"/>
    </source>
</evidence>
<keyword evidence="38" id="KW-1185">Reference proteome</keyword>